<name>A0AAD5TDY1_9FUNG</name>
<evidence type="ECO:0000256" key="2">
    <source>
        <dbReference type="ARBA" id="ARBA00022840"/>
    </source>
</evidence>
<organism evidence="5 6">
    <name type="scientific">Geranomyces variabilis</name>
    <dbReference type="NCBI Taxonomy" id="109894"/>
    <lineage>
        <taxon>Eukaryota</taxon>
        <taxon>Fungi</taxon>
        <taxon>Fungi incertae sedis</taxon>
        <taxon>Chytridiomycota</taxon>
        <taxon>Chytridiomycota incertae sedis</taxon>
        <taxon>Chytridiomycetes</taxon>
        <taxon>Spizellomycetales</taxon>
        <taxon>Powellomycetaceae</taxon>
        <taxon>Geranomyces</taxon>
    </lineage>
</organism>
<sequence length="620" mass="67528">MSAPPSSSASKTAGLGLPPPTPPPVPPPPSRAGDGTEVGRGGPEAAPEEALFRAIVDQFQPGVREITLNNLRDAVTNEPVILRYLEDAKKAKKTFGKLVEARLKSHAWWAQNFERSTVGSTVTLQRRGDLSEPLVVPAAPTTAAEVERAVEPAADEPWRWLGFSADDKRERIEAEIDEDELAALADVPLDAGTEITVPSSNDFASYSLAEHFELINRLRNNDTLGSVDLYHAYNNEVVHAASRKVVAPPVPATDKLPFRVPVVKSRADFTKIREMLGPELWKYLAFALEHKGRELEEVDEIVVMEHHAPAVYHFAAPGWDMAFAPKLQAGHIKDMAKGLVFDDLCRAALPGGLHRLSTFFERGTKVPNQLTIRIDRTITGPAWVVADVIAQKKSVLITAPPAHGKTTFLRDIARLVPSQHPGKKVCVIDRSEELGGSSIQWSSALGERVHVVRLAELSPGEAIGQAFRNNSPAVVMSDEIGTMAEAEGMISAKASGVEIISTAHGTLADVVDNAVMKKLAGNVVSMTVGDEWAQTTALGKKTRREREREPVFDVLIQILGLTEWRIFWSFAQAVDGFLEGKAVPAEVRKIDDNGVLIFRREMVSFEAEVKLEMPAPVGGD</sequence>
<feature type="compositionally biased region" description="Low complexity" evidence="3">
    <location>
        <begin position="1"/>
        <end position="10"/>
    </location>
</feature>
<reference evidence="5" key="1">
    <citation type="submission" date="2020-05" db="EMBL/GenBank/DDBJ databases">
        <title>Phylogenomic resolution of chytrid fungi.</title>
        <authorList>
            <person name="Stajich J.E."/>
            <person name="Amses K."/>
            <person name="Simmons R."/>
            <person name="Seto K."/>
            <person name="Myers J."/>
            <person name="Bonds A."/>
            <person name="Quandt C.A."/>
            <person name="Barry K."/>
            <person name="Liu P."/>
            <person name="Grigoriev I."/>
            <person name="Longcore J.E."/>
            <person name="James T.Y."/>
        </authorList>
    </citation>
    <scope>NUCLEOTIDE SEQUENCE</scope>
    <source>
        <strain evidence="5">JEL0379</strain>
    </source>
</reference>
<dbReference type="GO" id="GO:0005524">
    <property type="term" value="F:ATP binding"/>
    <property type="evidence" value="ECO:0007669"/>
    <property type="project" value="UniProtKB-KW"/>
</dbReference>
<dbReference type="Pfam" id="PF19568">
    <property type="entry name" value="Spore_III_AA"/>
    <property type="match status" value="1"/>
</dbReference>
<accession>A0AAD5TDY1</accession>
<keyword evidence="1" id="KW-0547">Nucleotide-binding</keyword>
<dbReference type="InterPro" id="IPR027417">
    <property type="entry name" value="P-loop_NTPase"/>
</dbReference>
<dbReference type="AlphaFoldDB" id="A0AAD5TDY1"/>
<proteinExistence type="predicted"/>
<evidence type="ECO:0000256" key="3">
    <source>
        <dbReference type="SAM" id="MobiDB-lite"/>
    </source>
</evidence>
<keyword evidence="6" id="KW-1185">Reference proteome</keyword>
<dbReference type="PANTHER" id="PTHR20953:SF3">
    <property type="entry name" value="P-LOOP CONTAINING NUCLEOSIDE TRIPHOSPHATE HYDROLASES SUPERFAMILY PROTEIN"/>
    <property type="match status" value="1"/>
</dbReference>
<protein>
    <recommendedName>
        <fullName evidence="4">Stage III sporulation protein AA AAA+ ATPase domain-containing protein</fullName>
    </recommendedName>
</protein>
<dbReference type="PANTHER" id="PTHR20953">
    <property type="entry name" value="KINASE-RELATED"/>
    <property type="match status" value="1"/>
</dbReference>
<evidence type="ECO:0000259" key="4">
    <source>
        <dbReference type="Pfam" id="PF19568"/>
    </source>
</evidence>
<dbReference type="Gene3D" id="3.40.50.300">
    <property type="entry name" value="P-loop containing nucleotide triphosphate hydrolases"/>
    <property type="match status" value="1"/>
</dbReference>
<dbReference type="SUPFAM" id="SSF52540">
    <property type="entry name" value="P-loop containing nucleoside triphosphate hydrolases"/>
    <property type="match status" value="1"/>
</dbReference>
<dbReference type="Proteomes" id="UP001212152">
    <property type="component" value="Unassembled WGS sequence"/>
</dbReference>
<dbReference type="EMBL" id="JADGJQ010000075">
    <property type="protein sequence ID" value="KAJ3172811.1"/>
    <property type="molecule type" value="Genomic_DNA"/>
</dbReference>
<keyword evidence="2" id="KW-0067">ATP-binding</keyword>
<gene>
    <name evidence="5" type="ORF">HDU87_007813</name>
</gene>
<evidence type="ECO:0000256" key="1">
    <source>
        <dbReference type="ARBA" id="ARBA00022741"/>
    </source>
</evidence>
<dbReference type="InterPro" id="IPR045735">
    <property type="entry name" value="Spore_III_AA_AAA+_ATPase"/>
</dbReference>
<evidence type="ECO:0000313" key="6">
    <source>
        <dbReference type="Proteomes" id="UP001212152"/>
    </source>
</evidence>
<feature type="compositionally biased region" description="Pro residues" evidence="3">
    <location>
        <begin position="17"/>
        <end position="30"/>
    </location>
</feature>
<evidence type="ECO:0000313" key="5">
    <source>
        <dbReference type="EMBL" id="KAJ3172811.1"/>
    </source>
</evidence>
<feature type="domain" description="Stage III sporulation protein AA AAA+ ATPase" evidence="4">
    <location>
        <begin position="370"/>
        <end position="519"/>
    </location>
</feature>
<comment type="caution">
    <text evidence="5">The sequence shown here is derived from an EMBL/GenBank/DDBJ whole genome shotgun (WGS) entry which is preliminary data.</text>
</comment>
<feature type="region of interest" description="Disordered" evidence="3">
    <location>
        <begin position="1"/>
        <end position="46"/>
    </location>
</feature>